<dbReference type="Proteomes" id="UP000298493">
    <property type="component" value="Unassembled WGS sequence"/>
</dbReference>
<organism evidence="8 9">
    <name type="scientific">Venturia nashicola</name>
    <dbReference type="NCBI Taxonomy" id="86259"/>
    <lineage>
        <taxon>Eukaryota</taxon>
        <taxon>Fungi</taxon>
        <taxon>Dikarya</taxon>
        <taxon>Ascomycota</taxon>
        <taxon>Pezizomycotina</taxon>
        <taxon>Dothideomycetes</taxon>
        <taxon>Pleosporomycetidae</taxon>
        <taxon>Venturiales</taxon>
        <taxon>Venturiaceae</taxon>
        <taxon>Venturia</taxon>
    </lineage>
</organism>
<evidence type="ECO:0000256" key="4">
    <source>
        <dbReference type="PROSITE-ProRule" id="PRU10141"/>
    </source>
</evidence>
<evidence type="ECO:0000259" key="7">
    <source>
        <dbReference type="PROSITE" id="PS50011"/>
    </source>
</evidence>
<dbReference type="InterPro" id="IPR011009">
    <property type="entry name" value="Kinase-like_dom_sf"/>
</dbReference>
<feature type="region of interest" description="Disordered" evidence="5">
    <location>
        <begin position="254"/>
        <end position="287"/>
    </location>
</feature>
<dbReference type="PROSITE" id="PS00107">
    <property type="entry name" value="PROTEIN_KINASE_ATP"/>
    <property type="match status" value="1"/>
</dbReference>
<dbReference type="GO" id="GO:0005524">
    <property type="term" value="F:ATP binding"/>
    <property type="evidence" value="ECO:0007669"/>
    <property type="project" value="UniProtKB-UniRule"/>
</dbReference>
<evidence type="ECO:0000256" key="1">
    <source>
        <dbReference type="ARBA" id="ARBA00005575"/>
    </source>
</evidence>
<evidence type="ECO:0000259" key="6">
    <source>
        <dbReference type="PROSITE" id="PS50006"/>
    </source>
</evidence>
<comment type="similarity">
    <text evidence="1">Belongs to the protein kinase superfamily. CAMK Ser/Thr protein kinase family. CHEK2 subfamily.</text>
</comment>
<dbReference type="PROSITE" id="PS50011">
    <property type="entry name" value="PROTEIN_KINASE_DOM"/>
    <property type="match status" value="1"/>
</dbReference>
<evidence type="ECO:0000313" key="9">
    <source>
        <dbReference type="Proteomes" id="UP000298493"/>
    </source>
</evidence>
<dbReference type="SUPFAM" id="SSF49879">
    <property type="entry name" value="SMAD/FHA domain"/>
    <property type="match status" value="1"/>
</dbReference>
<dbReference type="InterPro" id="IPR000253">
    <property type="entry name" value="FHA_dom"/>
</dbReference>
<gene>
    <name evidence="8" type="ORF">E6O75_ATG09208</name>
</gene>
<dbReference type="Gene3D" id="2.60.200.20">
    <property type="match status" value="1"/>
</dbReference>
<dbReference type="SUPFAM" id="SSF56112">
    <property type="entry name" value="Protein kinase-like (PK-like)"/>
    <property type="match status" value="1"/>
</dbReference>
<dbReference type="STRING" id="86259.A0A4Z1P5K8"/>
<evidence type="ECO:0000256" key="3">
    <source>
        <dbReference type="ARBA" id="ARBA00022840"/>
    </source>
</evidence>
<feature type="binding site" evidence="4">
    <location>
        <position position="239"/>
    </location>
    <ligand>
        <name>ATP</name>
        <dbReference type="ChEBI" id="CHEBI:30616"/>
    </ligand>
</feature>
<keyword evidence="3 4" id="KW-0067">ATP-binding</keyword>
<keyword evidence="8" id="KW-0808">Transferase</keyword>
<dbReference type="GO" id="GO:0004672">
    <property type="term" value="F:protein kinase activity"/>
    <property type="evidence" value="ECO:0007669"/>
    <property type="project" value="InterPro"/>
</dbReference>
<name>A0A4Z1P5K8_9PEZI</name>
<comment type="caution">
    <text evidence="8">The sequence shown here is derived from an EMBL/GenBank/DDBJ whole genome shotgun (WGS) entry which is preliminary data.</text>
</comment>
<keyword evidence="8" id="KW-0418">Kinase</keyword>
<dbReference type="Pfam" id="PF00498">
    <property type="entry name" value="FHA"/>
    <property type="match status" value="1"/>
</dbReference>
<keyword evidence="2 4" id="KW-0547">Nucleotide-binding</keyword>
<evidence type="ECO:0000256" key="5">
    <source>
        <dbReference type="SAM" id="MobiDB-lite"/>
    </source>
</evidence>
<evidence type="ECO:0000256" key="2">
    <source>
        <dbReference type="ARBA" id="ARBA00022741"/>
    </source>
</evidence>
<dbReference type="Gene3D" id="3.30.200.20">
    <property type="entry name" value="Phosphorylase Kinase, domain 1"/>
    <property type="match status" value="1"/>
</dbReference>
<feature type="compositionally biased region" description="Basic and acidic residues" evidence="5">
    <location>
        <begin position="263"/>
        <end position="287"/>
    </location>
</feature>
<dbReference type="PROSITE" id="PS00108">
    <property type="entry name" value="PROTEIN_KINASE_ST"/>
    <property type="match status" value="1"/>
</dbReference>
<dbReference type="SMART" id="SM00240">
    <property type="entry name" value="FHA"/>
    <property type="match status" value="1"/>
</dbReference>
<dbReference type="AlphaFoldDB" id="A0A4Z1P5K8"/>
<dbReference type="InterPro" id="IPR000719">
    <property type="entry name" value="Prot_kinase_dom"/>
</dbReference>
<reference evidence="8 9" key="1">
    <citation type="submission" date="2019-04" db="EMBL/GenBank/DDBJ databases">
        <title>High contiguity whole genome sequence and gene annotation resource for two Venturia nashicola isolates.</title>
        <authorList>
            <person name="Prokchorchik M."/>
            <person name="Won K."/>
            <person name="Lee Y."/>
            <person name="Choi E.D."/>
            <person name="Segonzac C."/>
            <person name="Sohn K.H."/>
        </authorList>
    </citation>
    <scope>NUCLEOTIDE SEQUENCE [LARGE SCALE GENOMIC DNA]</scope>
    <source>
        <strain evidence="8 9">PRI2</strain>
    </source>
</reference>
<proteinExistence type="inferred from homology"/>
<protein>
    <submittedName>
        <fullName evidence="8">Kinase-like protein</fullName>
    </submittedName>
</protein>
<sequence>MRKGSEWLGKLEHVVTYLNQLHSTPASHMHPSPPSHIQSPTTIIFHPSSPQDVKKLKRMMARQDEERGPKPVASLQIYHRKIADASFERSNQAIDIFPRDDFYFGRSPSCDFNCPDKTISNKHLHVHCIVFEEDETSGIPPLVYVEDLSTNGTYLTRARQTSEERLTRGPNGTILLCDGDQLRVSSLMFFCFVSHSLPPAEDKLFKDRFEITNRILGVGGYGSVFAAIHKKSHRQLACKVVNVEICFPTNTNRKASKDVTSSHPEKLAGHSENIKWQKRRSPEDGQLKIRDDPQFREFEILKDLDHPNIIRLEKVFWSINTFYIFQELVTGGDLFSFIESKGSPLSDIEAAVILRQILKAIEYIHDRDIVHRDLKPDNILVTSTAEGARIVVTDFGNARYLPGNDAEVQDLPAMKRRMFTVAGTLEYVAPEVHSKNPLVSKDKGYTKAVDMWSIGSITAALLTGDVIFVDRVDPRYRDNPRLFVDLAARCDLSVLDSPYSVWQKVGKRPKDLVKKLLVLDETKRLTATQALAHDWFTNKHYADELDAVYQRSIEGWTPRRKIFRLVEALDLSRLAPDEPVADVSTSRYFPSDAIAPSQLNPTDWYKSSRKLLPASLPKIEELDENGESEADVHMAQYHDVQDSESFDVQESMSQLAINSSEASTDLLVEEEEVVSNGDRTYPFDADHEMAVGCTGDGSSEPLSADPSVEESSLVATTDPFRSARKRQSSPRPDDADKYGVESLGEAIHFKKGRAKRLRVD</sequence>
<dbReference type="SMART" id="SM00220">
    <property type="entry name" value="S_TKc"/>
    <property type="match status" value="1"/>
</dbReference>
<evidence type="ECO:0000313" key="8">
    <source>
        <dbReference type="EMBL" id="TID16150.1"/>
    </source>
</evidence>
<dbReference type="InterPro" id="IPR008271">
    <property type="entry name" value="Ser/Thr_kinase_AS"/>
</dbReference>
<feature type="region of interest" description="Disordered" evidence="5">
    <location>
        <begin position="692"/>
        <end position="743"/>
    </location>
</feature>
<dbReference type="PANTHER" id="PTHR24347">
    <property type="entry name" value="SERINE/THREONINE-PROTEIN KINASE"/>
    <property type="match status" value="1"/>
</dbReference>
<dbReference type="InterPro" id="IPR017441">
    <property type="entry name" value="Protein_kinase_ATP_BS"/>
</dbReference>
<dbReference type="InterPro" id="IPR008984">
    <property type="entry name" value="SMAD_FHA_dom_sf"/>
</dbReference>
<dbReference type="PROSITE" id="PS50006">
    <property type="entry name" value="FHA_DOMAIN"/>
    <property type="match status" value="1"/>
</dbReference>
<dbReference type="EMBL" id="SNSC02000019">
    <property type="protein sequence ID" value="TID16150.1"/>
    <property type="molecule type" value="Genomic_DNA"/>
</dbReference>
<feature type="domain" description="Protein kinase" evidence="7">
    <location>
        <begin position="210"/>
        <end position="536"/>
    </location>
</feature>
<keyword evidence="9" id="KW-1185">Reference proteome</keyword>
<accession>A0A4Z1P5K8</accession>
<dbReference type="Pfam" id="PF00069">
    <property type="entry name" value="Pkinase"/>
    <property type="match status" value="1"/>
</dbReference>
<feature type="domain" description="FHA" evidence="6">
    <location>
        <begin position="102"/>
        <end position="160"/>
    </location>
</feature>
<dbReference type="Gene3D" id="1.10.510.10">
    <property type="entry name" value="Transferase(Phosphotransferase) domain 1"/>
    <property type="match status" value="1"/>
</dbReference>